<proteinExistence type="predicted"/>
<reference evidence="1 2" key="1">
    <citation type="submission" date="2020-07" db="EMBL/GenBank/DDBJ databases">
        <title>Comparative genomics of pyrophilous fungi reveals a link between fire events and developmental genes.</title>
        <authorList>
            <consortium name="DOE Joint Genome Institute"/>
            <person name="Steindorff A.S."/>
            <person name="Carver A."/>
            <person name="Calhoun S."/>
            <person name="Stillman K."/>
            <person name="Liu H."/>
            <person name="Lipzen A."/>
            <person name="Pangilinan J."/>
            <person name="Labutti K."/>
            <person name="Bruns T.D."/>
            <person name="Grigoriev I.V."/>
        </authorList>
    </citation>
    <scope>NUCLEOTIDE SEQUENCE [LARGE SCALE GENOMIC DNA]</scope>
    <source>
        <strain evidence="1 2">CBS 144469</strain>
    </source>
</reference>
<dbReference type="Gene3D" id="3.40.50.1000">
    <property type="entry name" value="HAD superfamily/HAD-like"/>
    <property type="match status" value="1"/>
</dbReference>
<dbReference type="InterPro" id="IPR036412">
    <property type="entry name" value="HAD-like_sf"/>
</dbReference>
<dbReference type="InterPro" id="IPR051828">
    <property type="entry name" value="HAD-like_hydrolase_domain"/>
</dbReference>
<dbReference type="SUPFAM" id="SSF56784">
    <property type="entry name" value="HAD-like"/>
    <property type="match status" value="1"/>
</dbReference>
<protein>
    <submittedName>
        <fullName evidence="1">HAD-like domain-containing protein</fullName>
    </submittedName>
</protein>
<gene>
    <name evidence="1" type="ORF">DFP72DRAFT_1097014</name>
</gene>
<dbReference type="PANTHER" id="PTHR46191:SF2">
    <property type="entry name" value="HALOACID DEHALOGENASE-LIKE HYDROLASE DOMAIN-CONTAINING PROTEIN 3"/>
    <property type="match status" value="1"/>
</dbReference>
<sequence>MSRIRLVTFDILHTLIVPRQPIHVQYAEVFKPYLGALKPDDVKSSFKAGMSNQREHTSRNFPAYQHGAPAWWSEVIKRTALGAGADPQRLSSSSDAIVPTLLHRFSSREGYKAFPDAIPTILELQNSGVQLIFAQGSVLQDLGFPQTVNPVALSEELGMEKPDRAIFDWTLRKYNSDHPNERVDPGSCLHIGDELECDFHGATQAGFHAVLLRRPGPEGEQAHKEEGEELKSVRVIQGLQEVQDIVFSQDGH</sequence>
<dbReference type="Pfam" id="PF00702">
    <property type="entry name" value="Hydrolase"/>
    <property type="match status" value="1"/>
</dbReference>
<dbReference type="Gene3D" id="1.10.150.720">
    <property type="entry name" value="Haloacid dehalogenase-like hydrolase"/>
    <property type="match status" value="1"/>
</dbReference>
<dbReference type="GO" id="GO:0005634">
    <property type="term" value="C:nucleus"/>
    <property type="evidence" value="ECO:0007669"/>
    <property type="project" value="TreeGrafter"/>
</dbReference>
<dbReference type="Proteomes" id="UP000521943">
    <property type="component" value="Unassembled WGS sequence"/>
</dbReference>
<evidence type="ECO:0000313" key="1">
    <source>
        <dbReference type="EMBL" id="KAF6760254.1"/>
    </source>
</evidence>
<dbReference type="InterPro" id="IPR023214">
    <property type="entry name" value="HAD_sf"/>
</dbReference>
<dbReference type="PANTHER" id="PTHR46191">
    <property type="match status" value="1"/>
</dbReference>
<keyword evidence="2" id="KW-1185">Reference proteome</keyword>
<dbReference type="AlphaFoldDB" id="A0A8H6I7Y9"/>
<accession>A0A8H6I7Y9</accession>
<dbReference type="EMBL" id="JACGCI010000013">
    <property type="protein sequence ID" value="KAF6760254.1"/>
    <property type="molecule type" value="Genomic_DNA"/>
</dbReference>
<dbReference type="InterPro" id="IPR044924">
    <property type="entry name" value="HAD-SF_hydro_IA_REG-2-like_cap"/>
</dbReference>
<evidence type="ECO:0000313" key="2">
    <source>
        <dbReference type="Proteomes" id="UP000521943"/>
    </source>
</evidence>
<comment type="caution">
    <text evidence="1">The sequence shown here is derived from an EMBL/GenBank/DDBJ whole genome shotgun (WGS) entry which is preliminary data.</text>
</comment>
<organism evidence="1 2">
    <name type="scientific">Ephemerocybe angulata</name>
    <dbReference type="NCBI Taxonomy" id="980116"/>
    <lineage>
        <taxon>Eukaryota</taxon>
        <taxon>Fungi</taxon>
        <taxon>Dikarya</taxon>
        <taxon>Basidiomycota</taxon>
        <taxon>Agaricomycotina</taxon>
        <taxon>Agaricomycetes</taxon>
        <taxon>Agaricomycetidae</taxon>
        <taxon>Agaricales</taxon>
        <taxon>Agaricineae</taxon>
        <taxon>Psathyrellaceae</taxon>
        <taxon>Ephemerocybe</taxon>
    </lineage>
</organism>
<name>A0A8H6I7Y9_9AGAR</name>
<dbReference type="OrthoDB" id="444127at2759"/>